<feature type="compositionally biased region" description="Polar residues" evidence="1">
    <location>
        <begin position="137"/>
        <end position="150"/>
    </location>
</feature>
<keyword evidence="4" id="KW-1185">Reference proteome</keyword>
<feature type="non-terminal residue" evidence="3">
    <location>
        <position position="1421"/>
    </location>
</feature>
<feature type="non-terminal residue" evidence="3">
    <location>
        <position position="1"/>
    </location>
</feature>
<comment type="caution">
    <text evidence="3">The sequence shown here is derived from an EMBL/GenBank/DDBJ whole genome shotgun (WGS) entry which is preliminary data.</text>
</comment>
<dbReference type="STRING" id="5539.A0A3E2HNI0"/>
<dbReference type="EMBL" id="NCSJ02000018">
    <property type="protein sequence ID" value="RFU34601.1"/>
    <property type="molecule type" value="Genomic_DNA"/>
</dbReference>
<accession>A0A3E2HNI0</accession>
<evidence type="ECO:0000313" key="4">
    <source>
        <dbReference type="Proteomes" id="UP000258309"/>
    </source>
</evidence>
<organism evidence="3 4">
    <name type="scientific">Scytalidium lignicola</name>
    <name type="common">Hyphomycete</name>
    <dbReference type="NCBI Taxonomy" id="5539"/>
    <lineage>
        <taxon>Eukaryota</taxon>
        <taxon>Fungi</taxon>
        <taxon>Dikarya</taxon>
        <taxon>Ascomycota</taxon>
        <taxon>Pezizomycotina</taxon>
        <taxon>Leotiomycetes</taxon>
        <taxon>Leotiomycetes incertae sedis</taxon>
        <taxon>Scytalidium</taxon>
    </lineage>
</organism>
<feature type="region of interest" description="Disordered" evidence="1">
    <location>
        <begin position="134"/>
        <end position="156"/>
    </location>
</feature>
<evidence type="ECO:0000259" key="2">
    <source>
        <dbReference type="Pfam" id="PF10441"/>
    </source>
</evidence>
<dbReference type="GO" id="GO:0005730">
    <property type="term" value="C:nucleolus"/>
    <property type="evidence" value="ECO:0007669"/>
    <property type="project" value="TreeGrafter"/>
</dbReference>
<dbReference type="PANTHER" id="PTHR15682">
    <property type="entry name" value="UNHEALTHY RIBOSOME BIOGENESIS PROTEIN 2 HOMOLOG"/>
    <property type="match status" value="1"/>
</dbReference>
<dbReference type="OrthoDB" id="160374at2759"/>
<dbReference type="Pfam" id="PF10441">
    <property type="entry name" value="Urb2"/>
    <property type="match status" value="1"/>
</dbReference>
<name>A0A3E2HNI0_SCYLI</name>
<evidence type="ECO:0000313" key="3">
    <source>
        <dbReference type="EMBL" id="RFU34601.1"/>
    </source>
</evidence>
<feature type="domain" description="Nucleolar 27S pre-rRNA processing Urb2/Npa2 C-terminal" evidence="2">
    <location>
        <begin position="1191"/>
        <end position="1420"/>
    </location>
</feature>
<dbReference type="Proteomes" id="UP000258309">
    <property type="component" value="Unassembled WGS sequence"/>
</dbReference>
<sequence length="1421" mass="160079">MEIGFASSHSRAAQEKLAELENASAPYEQQLVEAAKFIGVDLYTIEKEGNDILESANKSKVSVFHAREEWLLRWLLKKLQSPKDSIPRQLLRRTLKSIPLLNASRILNERRFTSILQQTVYDVQIQQGRPEVPDTYVSESSSTVQEQPTKVSKKRKRSGELVKTTIDTGNNGLAAVVESIFCFVNDIISSSNPIFANNEDKIDASFSVECMRSVIRTSGDESAKVLGSWLSICEKVLYTEVSSVPTNAKNWLSPFITIWESHAIGNGDMYLFSQSCTKPLLSLLRILKEENHSILSSSVRLEWITELEQFVARHIILPAKAAGGESNGSDFETVLGEGAILLNSDYAPIMFNIAIRSLKLQGPRKWRLQDEKWLQTTFTTFRNAISSMDLDGRNKAIYGMLENAMHFKLNLDLSILKSITLEYALLDGYVDWKVLAIVMQIDINTFLIPNDEDHVLQNILARITQASLNEEKTEEISKQVVLEVLIPLMRGFSKARDLSGFIRHWYSQTVELERLRKELKLHPTRFSVWEDEDLQAELSELFEASLTTQQIGELLDWLASQVSENGNAVFLILDAIASSIREEEVVDYVGLRLYHIMFDDGHSQKLSSAYIWRSWRVLSKTLGWVSDTLIPELEDLWKRNVRPFDELSATIPVIDDLKSVEIFRCVCACWDIAKKGGQMEETLRPLMQKLVDETRKSFGDLVVHIHDDPAPTEVNISAKLSTYSPGKLWVHWSLVRCIFSEHPKVLELCSDSPDDSFTGIIKSMFDLATSEKASNSFDSSLRSPQDAFSELLLSGLADNFLLNSPATISHIIDILLSGVAKEGAGNNVQIWNEFAINCLLRLPLEAFSKKQREHVLGSWMPKAAGSSLGDIHGGVYASILSLKLKVMQRPMVYKDMKFKDLIQLAQYLVSEIPKPRIILSLFRELVKLTLSFVVTNIDQPWNRTYLLEAIQFLKERIDADKKCIENNSYTLDTLSQAVATTLISHGSTLNRLDVVDTSDHEDFMSAYSSALLSKFKTLLHKPSKYNSDDSARSLSLLSTMSALEAVGFDEKKLAKRVEDAQACITSMHDLHLDLGKELATFMAAHTHLETPFQGLATAASGRRTVCASTSGLLEGLDEDGKLQVLRSLMEEAFDGPDSLENLLAARHIIVSCQDTRRSNDASEDVEYDLSVTYSQLCSHMWKTTSIRQFCLITEIMEMMLRTKGRALSQWNIDSTFGSVAITCSRNGPSLNQSRAGTIYLHLCRLLQVVLTNHRLKTQGHFHLVVQTMQSLLRCFFTPLTHTNKAFTKRFPPPPWLSTRPQHQLAIAHSTAYTRLLTLICDPSVSTVTRSQHNSLTSATDKAKRIAGQYMQSVLTTYIKFQLEMKMKPEVREKMVPGLYAIFDTTTVEMRRMIGDGLDSSGRALFGTLVRDYQKFGKWKGG</sequence>
<reference evidence="3 4" key="1">
    <citation type="submission" date="2018-05" db="EMBL/GenBank/DDBJ databases">
        <title>Draft genome sequence of Scytalidium lignicola DSM 105466, a ubiquitous saprotrophic fungus.</title>
        <authorList>
            <person name="Buettner E."/>
            <person name="Gebauer A.M."/>
            <person name="Hofrichter M."/>
            <person name="Liers C."/>
            <person name="Kellner H."/>
        </authorList>
    </citation>
    <scope>NUCLEOTIDE SEQUENCE [LARGE SCALE GENOMIC DNA]</scope>
    <source>
        <strain evidence="3 4">DSM 105466</strain>
    </source>
</reference>
<dbReference type="PANTHER" id="PTHR15682:SF2">
    <property type="entry name" value="UNHEALTHY RIBOSOME BIOGENESIS PROTEIN 2 HOMOLOG"/>
    <property type="match status" value="1"/>
</dbReference>
<proteinExistence type="predicted"/>
<dbReference type="InterPro" id="IPR052609">
    <property type="entry name" value="Ribosome_Biogenesis_Reg"/>
</dbReference>
<dbReference type="InterPro" id="IPR018849">
    <property type="entry name" value="Urb2/Npa2_C"/>
</dbReference>
<gene>
    <name evidence="3" type="ORF">B7463_g1738</name>
</gene>
<dbReference type="OMA" id="RRQTHEA"/>
<protein>
    <recommendedName>
        <fullName evidence="2">Nucleolar 27S pre-rRNA processing Urb2/Npa2 C-terminal domain-containing protein</fullName>
    </recommendedName>
</protein>
<dbReference type="GO" id="GO:0042254">
    <property type="term" value="P:ribosome biogenesis"/>
    <property type="evidence" value="ECO:0007669"/>
    <property type="project" value="TreeGrafter"/>
</dbReference>
<evidence type="ECO:0000256" key="1">
    <source>
        <dbReference type="SAM" id="MobiDB-lite"/>
    </source>
</evidence>